<protein>
    <submittedName>
        <fullName evidence="12">2Fe-2S iron-sulfur cluster binding domain-containing protein</fullName>
    </submittedName>
</protein>
<sequence length="374" mass="39867">MTTHRPASPTPPAEPPVAPPRGWHRLAVAEVDRLTADTTAVTLRVPPELRPVFAHRPGQHLVVRHRQEGRELRRSYSLCPPPTDPAGLRLVVKRNTPDGFGAHAATRLASGDTLELSPPTGNFGLPAAPADHHVLIAGGCGVTPLAPMAAAALREDPGCRVSLVHAVRTAGDALLADELAELKDAHVDRFTTVHVLSREQQGSDLLTGRLDPARLSRVLDLLEARPGEGTTYSLCGPHGLVATARTLLAERGVPADAVRWELFSADGLPGDPEPADRAPADGERRITAVLAGRTSRTVMGPEDRVALDAVLRVRPEVPYSCREGVCGNCRAKVVRGAVALAPQHALDPRDRAAGYTLACRARPRTDDLTLDFDA</sequence>
<dbReference type="CDD" id="cd00207">
    <property type="entry name" value="fer2"/>
    <property type="match status" value="1"/>
</dbReference>
<keyword evidence="6" id="KW-0560">Oxidoreductase</keyword>
<reference evidence="12 13" key="1">
    <citation type="submission" date="2020-03" db="EMBL/GenBank/DDBJ databases">
        <title>Draft genome of Streptomyces sp. ventii, isolated from the Axial Seamount in the Pacific Ocean, and resequencing of the two type strains Streptomyces lonarensis strain NCL 716 and Streptomyces bohaiensis strain 11A07.</title>
        <authorList>
            <person name="Loughran R.M."/>
            <person name="Pfannmuller K.M."/>
            <person name="Wasson B.J."/>
            <person name="Deadmond M.C."/>
            <person name="Paddock B.E."/>
            <person name="Koyack M.J."/>
            <person name="Gallegos D.A."/>
            <person name="Mitchell E.A."/>
            <person name="Ushijima B."/>
            <person name="Saw J.H."/>
            <person name="Mcphail K.L."/>
            <person name="Videau P."/>
        </authorList>
    </citation>
    <scope>NUCLEOTIDE SEQUENCE [LARGE SCALE GENOMIC DNA]</scope>
    <source>
        <strain evidence="12 13">NCL716</strain>
    </source>
</reference>
<dbReference type="RefSeq" id="WP_167968372.1">
    <property type="nucleotide sequence ID" value="NZ_JAAVJD010000025.1"/>
</dbReference>
<dbReference type="SUPFAM" id="SSF52343">
    <property type="entry name" value="Ferredoxin reductase-like, C-terminal NADP-linked domain"/>
    <property type="match status" value="1"/>
</dbReference>
<evidence type="ECO:0000256" key="2">
    <source>
        <dbReference type="ARBA" id="ARBA00022630"/>
    </source>
</evidence>
<dbReference type="InterPro" id="IPR039261">
    <property type="entry name" value="FNR_nucleotide-bd"/>
</dbReference>
<evidence type="ECO:0000256" key="4">
    <source>
        <dbReference type="ARBA" id="ARBA00022723"/>
    </source>
</evidence>
<dbReference type="PROSITE" id="PS00197">
    <property type="entry name" value="2FE2S_FER_1"/>
    <property type="match status" value="1"/>
</dbReference>
<dbReference type="SUPFAM" id="SSF54292">
    <property type="entry name" value="2Fe-2S ferredoxin-like"/>
    <property type="match status" value="1"/>
</dbReference>
<dbReference type="PROSITE" id="PS51384">
    <property type="entry name" value="FAD_FR"/>
    <property type="match status" value="1"/>
</dbReference>
<accession>A0A7X6CZ23</accession>
<dbReference type="Pfam" id="PF00970">
    <property type="entry name" value="FAD_binding_6"/>
    <property type="match status" value="1"/>
</dbReference>
<organism evidence="12 13">
    <name type="scientific">Streptomyces lonarensis</name>
    <dbReference type="NCBI Taxonomy" id="700599"/>
    <lineage>
        <taxon>Bacteria</taxon>
        <taxon>Bacillati</taxon>
        <taxon>Actinomycetota</taxon>
        <taxon>Actinomycetes</taxon>
        <taxon>Kitasatosporales</taxon>
        <taxon>Streptomycetaceae</taxon>
        <taxon>Streptomyces</taxon>
    </lineage>
</organism>
<dbReference type="Proteomes" id="UP000578686">
    <property type="component" value="Unassembled WGS sequence"/>
</dbReference>
<keyword evidence="13" id="KW-1185">Reference proteome</keyword>
<dbReference type="PANTHER" id="PTHR47354">
    <property type="entry name" value="NADH OXIDOREDUCTASE HCR"/>
    <property type="match status" value="1"/>
</dbReference>
<feature type="domain" description="2Fe-2S ferredoxin-type" evidence="10">
    <location>
        <begin position="284"/>
        <end position="374"/>
    </location>
</feature>
<feature type="compositionally biased region" description="Pro residues" evidence="9">
    <location>
        <begin position="8"/>
        <end position="19"/>
    </location>
</feature>
<dbReference type="Pfam" id="PF00175">
    <property type="entry name" value="NAD_binding_1"/>
    <property type="match status" value="1"/>
</dbReference>
<gene>
    <name evidence="12" type="ORF">HCN56_05675</name>
</gene>
<dbReference type="GO" id="GO:0051537">
    <property type="term" value="F:2 iron, 2 sulfur cluster binding"/>
    <property type="evidence" value="ECO:0007669"/>
    <property type="project" value="UniProtKB-KW"/>
</dbReference>
<dbReference type="InterPro" id="IPR036010">
    <property type="entry name" value="2Fe-2S_ferredoxin-like_sf"/>
</dbReference>
<dbReference type="Pfam" id="PF00111">
    <property type="entry name" value="Fer2"/>
    <property type="match status" value="1"/>
</dbReference>
<keyword evidence="2" id="KW-0285">Flavoprotein</keyword>
<evidence type="ECO:0000256" key="7">
    <source>
        <dbReference type="ARBA" id="ARBA00023004"/>
    </source>
</evidence>
<comment type="cofactor">
    <cofactor evidence="1">
        <name>FAD</name>
        <dbReference type="ChEBI" id="CHEBI:57692"/>
    </cofactor>
</comment>
<dbReference type="PANTHER" id="PTHR47354:SF8">
    <property type="entry name" value="1,2-PHENYLACETYL-COA EPOXIDASE, SUBUNIT E"/>
    <property type="match status" value="1"/>
</dbReference>
<dbReference type="InterPro" id="IPR008333">
    <property type="entry name" value="Cbr1-like_FAD-bd_dom"/>
</dbReference>
<keyword evidence="7" id="KW-0408">Iron</keyword>
<dbReference type="PRINTS" id="PR00406">
    <property type="entry name" value="CYTB5RDTASE"/>
</dbReference>
<dbReference type="InterPro" id="IPR017938">
    <property type="entry name" value="Riboflavin_synthase-like_b-brl"/>
</dbReference>
<dbReference type="InterPro" id="IPR001433">
    <property type="entry name" value="OxRdtase_FAD/NAD-bd"/>
</dbReference>
<dbReference type="GO" id="GO:0046872">
    <property type="term" value="F:metal ion binding"/>
    <property type="evidence" value="ECO:0007669"/>
    <property type="project" value="UniProtKB-KW"/>
</dbReference>
<dbReference type="EMBL" id="JAAVJD010000025">
    <property type="protein sequence ID" value="NJQ05080.1"/>
    <property type="molecule type" value="Genomic_DNA"/>
</dbReference>
<evidence type="ECO:0000259" key="11">
    <source>
        <dbReference type="PROSITE" id="PS51384"/>
    </source>
</evidence>
<evidence type="ECO:0000256" key="8">
    <source>
        <dbReference type="ARBA" id="ARBA00023014"/>
    </source>
</evidence>
<dbReference type="CDD" id="cd06214">
    <property type="entry name" value="PA_degradation_oxidoreductase_like"/>
    <property type="match status" value="1"/>
</dbReference>
<dbReference type="AlphaFoldDB" id="A0A7X6CZ23"/>
<feature type="domain" description="FAD-binding FR-type" evidence="11">
    <location>
        <begin position="21"/>
        <end position="126"/>
    </location>
</feature>
<keyword evidence="8" id="KW-0411">Iron-sulfur</keyword>
<evidence type="ECO:0000256" key="5">
    <source>
        <dbReference type="ARBA" id="ARBA00022827"/>
    </source>
</evidence>
<evidence type="ECO:0000256" key="9">
    <source>
        <dbReference type="SAM" id="MobiDB-lite"/>
    </source>
</evidence>
<dbReference type="InterPro" id="IPR006058">
    <property type="entry name" value="2Fe2S_fd_BS"/>
</dbReference>
<dbReference type="Gene3D" id="3.40.50.80">
    <property type="entry name" value="Nucleotide-binding domain of ferredoxin-NADP reductase (FNR) module"/>
    <property type="match status" value="1"/>
</dbReference>
<proteinExistence type="predicted"/>
<dbReference type="SUPFAM" id="SSF63380">
    <property type="entry name" value="Riboflavin synthase domain-like"/>
    <property type="match status" value="1"/>
</dbReference>
<evidence type="ECO:0000313" key="13">
    <source>
        <dbReference type="Proteomes" id="UP000578686"/>
    </source>
</evidence>
<evidence type="ECO:0000259" key="10">
    <source>
        <dbReference type="PROSITE" id="PS51085"/>
    </source>
</evidence>
<comment type="caution">
    <text evidence="12">The sequence shown here is derived from an EMBL/GenBank/DDBJ whole genome shotgun (WGS) entry which is preliminary data.</text>
</comment>
<dbReference type="InterPro" id="IPR017927">
    <property type="entry name" value="FAD-bd_FR_type"/>
</dbReference>
<evidence type="ECO:0000256" key="1">
    <source>
        <dbReference type="ARBA" id="ARBA00001974"/>
    </source>
</evidence>
<keyword evidence="5" id="KW-0274">FAD</keyword>
<evidence type="ECO:0000256" key="3">
    <source>
        <dbReference type="ARBA" id="ARBA00022714"/>
    </source>
</evidence>
<dbReference type="Gene3D" id="3.10.20.30">
    <property type="match status" value="1"/>
</dbReference>
<name>A0A7X6CZ23_9ACTN</name>
<dbReference type="PROSITE" id="PS51085">
    <property type="entry name" value="2FE2S_FER_2"/>
    <property type="match status" value="1"/>
</dbReference>
<keyword evidence="3" id="KW-0001">2Fe-2S</keyword>
<feature type="region of interest" description="Disordered" evidence="9">
    <location>
        <begin position="1"/>
        <end position="21"/>
    </location>
</feature>
<evidence type="ECO:0000256" key="6">
    <source>
        <dbReference type="ARBA" id="ARBA00023002"/>
    </source>
</evidence>
<dbReference type="Gene3D" id="2.40.30.10">
    <property type="entry name" value="Translation factors"/>
    <property type="match status" value="1"/>
</dbReference>
<dbReference type="InterPro" id="IPR050415">
    <property type="entry name" value="MRET"/>
</dbReference>
<dbReference type="InterPro" id="IPR012675">
    <property type="entry name" value="Beta-grasp_dom_sf"/>
</dbReference>
<dbReference type="InterPro" id="IPR001041">
    <property type="entry name" value="2Fe-2S_ferredoxin-type"/>
</dbReference>
<keyword evidence="4" id="KW-0479">Metal-binding</keyword>
<dbReference type="GO" id="GO:0016491">
    <property type="term" value="F:oxidoreductase activity"/>
    <property type="evidence" value="ECO:0007669"/>
    <property type="project" value="UniProtKB-KW"/>
</dbReference>
<evidence type="ECO:0000313" key="12">
    <source>
        <dbReference type="EMBL" id="NJQ05080.1"/>
    </source>
</evidence>
<dbReference type="GO" id="GO:0050660">
    <property type="term" value="F:flavin adenine dinucleotide binding"/>
    <property type="evidence" value="ECO:0007669"/>
    <property type="project" value="TreeGrafter"/>
</dbReference>